<evidence type="ECO:0000256" key="1">
    <source>
        <dbReference type="SAM" id="MobiDB-lite"/>
    </source>
</evidence>
<dbReference type="RefSeq" id="XP_058330607.1">
    <property type="nucleotide sequence ID" value="XM_058474867.1"/>
</dbReference>
<reference evidence="2" key="1">
    <citation type="submission" date="2022-11" db="EMBL/GenBank/DDBJ databases">
        <authorList>
            <person name="Petersen C."/>
        </authorList>
    </citation>
    <scope>NUCLEOTIDE SEQUENCE</scope>
    <source>
        <strain evidence="2">IBT 19713</strain>
    </source>
</reference>
<organism evidence="2 3">
    <name type="scientific">Penicillium chermesinum</name>
    <dbReference type="NCBI Taxonomy" id="63820"/>
    <lineage>
        <taxon>Eukaryota</taxon>
        <taxon>Fungi</taxon>
        <taxon>Dikarya</taxon>
        <taxon>Ascomycota</taxon>
        <taxon>Pezizomycotina</taxon>
        <taxon>Eurotiomycetes</taxon>
        <taxon>Eurotiomycetidae</taxon>
        <taxon>Eurotiales</taxon>
        <taxon>Aspergillaceae</taxon>
        <taxon>Penicillium</taxon>
    </lineage>
</organism>
<proteinExistence type="predicted"/>
<sequence>MQEGEEVGSLGKRYEEEKKERRQRASIYSPLLPPFKDPWDTNCYLQDHRKVRNVTGSIRCEQFLTTVQFGKEAAGVRATEGVLAAGIRRYFGEVALGIGTIILTKVILRRENDVWHGNPEGIR</sequence>
<reference evidence="2" key="2">
    <citation type="journal article" date="2023" name="IMA Fungus">
        <title>Comparative genomic study of the Penicillium genus elucidates a diverse pangenome and 15 lateral gene transfer events.</title>
        <authorList>
            <person name="Petersen C."/>
            <person name="Sorensen T."/>
            <person name="Nielsen M.R."/>
            <person name="Sondergaard T.E."/>
            <person name="Sorensen J.L."/>
            <person name="Fitzpatrick D.A."/>
            <person name="Frisvad J.C."/>
            <person name="Nielsen K.L."/>
        </authorList>
    </citation>
    <scope>NUCLEOTIDE SEQUENCE</scope>
    <source>
        <strain evidence="2">IBT 19713</strain>
    </source>
</reference>
<keyword evidence="3" id="KW-1185">Reference proteome</keyword>
<evidence type="ECO:0000313" key="2">
    <source>
        <dbReference type="EMBL" id="KAJ5232614.1"/>
    </source>
</evidence>
<feature type="region of interest" description="Disordered" evidence="1">
    <location>
        <begin position="1"/>
        <end position="25"/>
    </location>
</feature>
<dbReference type="AlphaFoldDB" id="A0A9W9TPT7"/>
<gene>
    <name evidence="2" type="ORF">N7468_005570</name>
</gene>
<dbReference type="Proteomes" id="UP001150941">
    <property type="component" value="Unassembled WGS sequence"/>
</dbReference>
<name>A0A9W9TPT7_9EURO</name>
<accession>A0A9W9TPT7</accession>
<protein>
    <submittedName>
        <fullName evidence="2">Uncharacterized protein</fullName>
    </submittedName>
</protein>
<dbReference type="GeneID" id="83202170"/>
<evidence type="ECO:0000313" key="3">
    <source>
        <dbReference type="Proteomes" id="UP001150941"/>
    </source>
</evidence>
<dbReference type="EMBL" id="JAPQKS010000004">
    <property type="protein sequence ID" value="KAJ5232614.1"/>
    <property type="molecule type" value="Genomic_DNA"/>
</dbReference>
<comment type="caution">
    <text evidence="2">The sequence shown here is derived from an EMBL/GenBank/DDBJ whole genome shotgun (WGS) entry which is preliminary data.</text>
</comment>